<reference evidence="6 7" key="1">
    <citation type="submission" date="2014-10" db="EMBL/GenBank/DDBJ databases">
        <title>Draft genome of the hookworm Ancylostoma caninum.</title>
        <authorList>
            <person name="Mitreva M."/>
        </authorList>
    </citation>
    <scope>NUCLEOTIDE SEQUENCE [LARGE SCALE GENOMIC DNA]</scope>
    <source>
        <strain evidence="6 7">Baltimore</strain>
    </source>
</reference>
<keyword evidence="3" id="KW-1133">Transmembrane helix</keyword>
<keyword evidence="4" id="KW-0472">Membrane</keyword>
<dbReference type="Proteomes" id="UP000252519">
    <property type="component" value="Unassembled WGS sequence"/>
</dbReference>
<dbReference type="GO" id="GO:0005637">
    <property type="term" value="C:nuclear inner membrane"/>
    <property type="evidence" value="ECO:0007669"/>
    <property type="project" value="UniProtKB-SubCell"/>
</dbReference>
<evidence type="ECO:0000256" key="1">
    <source>
        <dbReference type="ARBA" id="ARBA00004540"/>
    </source>
</evidence>
<protein>
    <submittedName>
        <fullName evidence="6">Uncharacterized protein</fullName>
    </submittedName>
</protein>
<proteinExistence type="predicted"/>
<dbReference type="OrthoDB" id="118234at2759"/>
<evidence type="ECO:0000313" key="7">
    <source>
        <dbReference type="Proteomes" id="UP000252519"/>
    </source>
</evidence>
<dbReference type="Gene3D" id="1.10.10.1180">
    <property type="entry name" value="MAN1, winged-helix domain"/>
    <property type="match status" value="1"/>
</dbReference>
<keyword evidence="7" id="KW-1185">Reference proteome</keyword>
<gene>
    <name evidence="6" type="ORF">ANCCAN_27200</name>
</gene>
<comment type="caution">
    <text evidence="6">The sequence shown here is derived from an EMBL/GenBank/DDBJ whole genome shotgun (WGS) entry which is preliminary data.</text>
</comment>
<evidence type="ECO:0000256" key="4">
    <source>
        <dbReference type="ARBA" id="ARBA00023136"/>
    </source>
</evidence>
<evidence type="ECO:0000313" key="6">
    <source>
        <dbReference type="EMBL" id="RCN27067.1"/>
    </source>
</evidence>
<sequence>MFPKAKRGGAELARCEQAADFINANESRVATETRLLRGGQESDVWRWIPAKRTGSKKSGK</sequence>
<organism evidence="6 7">
    <name type="scientific">Ancylostoma caninum</name>
    <name type="common">Dog hookworm</name>
    <dbReference type="NCBI Taxonomy" id="29170"/>
    <lineage>
        <taxon>Eukaryota</taxon>
        <taxon>Metazoa</taxon>
        <taxon>Ecdysozoa</taxon>
        <taxon>Nematoda</taxon>
        <taxon>Chromadorea</taxon>
        <taxon>Rhabditida</taxon>
        <taxon>Rhabditina</taxon>
        <taxon>Rhabditomorpha</taxon>
        <taxon>Strongyloidea</taxon>
        <taxon>Ancylostomatidae</taxon>
        <taxon>Ancylostomatinae</taxon>
        <taxon>Ancylostoma</taxon>
    </lineage>
</organism>
<keyword evidence="5" id="KW-0539">Nucleus</keyword>
<keyword evidence="2" id="KW-0812">Transmembrane</keyword>
<dbReference type="InterPro" id="IPR041885">
    <property type="entry name" value="MAN1_winged_helix_dom"/>
</dbReference>
<evidence type="ECO:0000256" key="2">
    <source>
        <dbReference type="ARBA" id="ARBA00022692"/>
    </source>
</evidence>
<dbReference type="STRING" id="29170.A0A368FA63"/>
<accession>A0A368FA63</accession>
<dbReference type="AlphaFoldDB" id="A0A368FA63"/>
<dbReference type="EMBL" id="JOJR01005084">
    <property type="protein sequence ID" value="RCN27067.1"/>
    <property type="molecule type" value="Genomic_DNA"/>
</dbReference>
<evidence type="ECO:0000256" key="5">
    <source>
        <dbReference type="ARBA" id="ARBA00023242"/>
    </source>
</evidence>
<comment type="subcellular location">
    <subcellularLocation>
        <location evidence="1">Nucleus inner membrane</location>
    </subcellularLocation>
</comment>
<evidence type="ECO:0000256" key="3">
    <source>
        <dbReference type="ARBA" id="ARBA00022989"/>
    </source>
</evidence>
<name>A0A368FA63_ANCCA</name>